<accession>A0A518D2N4</accession>
<dbReference type="Proteomes" id="UP000319342">
    <property type="component" value="Chromosome"/>
</dbReference>
<evidence type="ECO:0000313" key="2">
    <source>
        <dbReference type="Proteomes" id="UP000319342"/>
    </source>
</evidence>
<dbReference type="AlphaFoldDB" id="A0A518D2N4"/>
<evidence type="ECO:0000313" key="1">
    <source>
        <dbReference type="EMBL" id="QDU85709.1"/>
    </source>
</evidence>
<keyword evidence="2" id="KW-1185">Reference proteome</keyword>
<gene>
    <name evidence="1" type="ORF">Pla163_28420</name>
</gene>
<name>A0A518D2N4_9BACT</name>
<proteinExistence type="predicted"/>
<dbReference type="RefSeq" id="WP_145189558.1">
    <property type="nucleotide sequence ID" value="NZ_CP036290.1"/>
</dbReference>
<dbReference type="EMBL" id="CP036290">
    <property type="protein sequence ID" value="QDU85709.1"/>
    <property type="molecule type" value="Genomic_DNA"/>
</dbReference>
<reference evidence="1 2" key="1">
    <citation type="submission" date="2019-02" db="EMBL/GenBank/DDBJ databases">
        <title>Deep-cultivation of Planctomycetes and their phenomic and genomic characterization uncovers novel biology.</title>
        <authorList>
            <person name="Wiegand S."/>
            <person name="Jogler M."/>
            <person name="Boedeker C."/>
            <person name="Pinto D."/>
            <person name="Vollmers J."/>
            <person name="Rivas-Marin E."/>
            <person name="Kohn T."/>
            <person name="Peeters S.H."/>
            <person name="Heuer A."/>
            <person name="Rast P."/>
            <person name="Oberbeckmann S."/>
            <person name="Bunk B."/>
            <person name="Jeske O."/>
            <person name="Meyerdierks A."/>
            <person name="Storesund J.E."/>
            <person name="Kallscheuer N."/>
            <person name="Luecker S."/>
            <person name="Lage O.M."/>
            <person name="Pohl T."/>
            <person name="Merkel B.J."/>
            <person name="Hornburger P."/>
            <person name="Mueller R.-W."/>
            <person name="Bruemmer F."/>
            <person name="Labrenz M."/>
            <person name="Spormann A.M."/>
            <person name="Op den Camp H."/>
            <person name="Overmann J."/>
            <person name="Amann R."/>
            <person name="Jetten M.S.M."/>
            <person name="Mascher T."/>
            <person name="Medema M.H."/>
            <person name="Devos D.P."/>
            <person name="Kaster A.-K."/>
            <person name="Ovreas L."/>
            <person name="Rohde M."/>
            <person name="Galperin M.Y."/>
            <person name="Jogler C."/>
        </authorList>
    </citation>
    <scope>NUCLEOTIDE SEQUENCE [LARGE SCALE GENOMIC DNA]</scope>
    <source>
        <strain evidence="1 2">Pla163</strain>
    </source>
</reference>
<protein>
    <submittedName>
        <fullName evidence="1">Uncharacterized protein</fullName>
    </submittedName>
</protein>
<sequence>MNPLRARRTVLVPIAIALALVGQRVVDSGARSDDAAPIPSLEDLLLTAPVADAAGPAEVDVSALRAGARKGEASGCLLRLVCVRHADGASTLHLETDLPGFACQVHLVESRTADGRRQLIHRERTGDHVRSVRIDVDTAGRAELVVHGEGETLRRAIDLPAGVQGPLERLEAERTGTARTGAVWILDPSSGSVRGLVAERRVLWTGLGLGPALDLWTLADRSGAVETVTVLCGDALVARRPAPGRQLVFALDPERFERLLEPTAP</sequence>
<organism evidence="1 2">
    <name type="scientific">Rohdeia mirabilis</name>
    <dbReference type="NCBI Taxonomy" id="2528008"/>
    <lineage>
        <taxon>Bacteria</taxon>
        <taxon>Pseudomonadati</taxon>
        <taxon>Planctomycetota</taxon>
        <taxon>Planctomycetia</taxon>
        <taxon>Planctomycetia incertae sedis</taxon>
        <taxon>Rohdeia</taxon>
    </lineage>
</organism>